<dbReference type="WBParaSite" id="Hba_15044">
    <property type="protein sequence ID" value="Hba_15044"/>
    <property type="gene ID" value="Hba_15044"/>
</dbReference>
<proteinExistence type="predicted"/>
<dbReference type="Proteomes" id="UP000095283">
    <property type="component" value="Unplaced"/>
</dbReference>
<name>A0A1I7XC69_HETBA</name>
<reference evidence="3" key="1">
    <citation type="submission" date="2016-11" db="UniProtKB">
        <authorList>
            <consortium name="WormBaseParasite"/>
        </authorList>
    </citation>
    <scope>IDENTIFICATION</scope>
</reference>
<protein>
    <submittedName>
        <fullName evidence="3">Uncharacterized protein</fullName>
    </submittedName>
</protein>
<accession>A0A1I7XC69</accession>
<keyword evidence="2" id="KW-1185">Reference proteome</keyword>
<evidence type="ECO:0000256" key="1">
    <source>
        <dbReference type="SAM" id="MobiDB-lite"/>
    </source>
</evidence>
<feature type="region of interest" description="Disordered" evidence="1">
    <location>
        <begin position="72"/>
        <end position="92"/>
    </location>
</feature>
<evidence type="ECO:0000313" key="2">
    <source>
        <dbReference type="Proteomes" id="UP000095283"/>
    </source>
</evidence>
<evidence type="ECO:0000313" key="3">
    <source>
        <dbReference type="WBParaSite" id="Hba_15044"/>
    </source>
</evidence>
<sequence>MFSYPPFPVSSIVIQIGARNVERRNYTKYDPLFKAQCRSKIEPIENEEPRSVNRVVASLIKTIEDSRLTAPDRPTLLNIDQGGQDVGTQTSPFSISRSSSFDWINDPTERGLRELKTPISTPR</sequence>
<dbReference type="AlphaFoldDB" id="A0A1I7XC69"/>
<organism evidence="2 3">
    <name type="scientific">Heterorhabditis bacteriophora</name>
    <name type="common">Entomopathogenic nematode worm</name>
    <dbReference type="NCBI Taxonomy" id="37862"/>
    <lineage>
        <taxon>Eukaryota</taxon>
        <taxon>Metazoa</taxon>
        <taxon>Ecdysozoa</taxon>
        <taxon>Nematoda</taxon>
        <taxon>Chromadorea</taxon>
        <taxon>Rhabditida</taxon>
        <taxon>Rhabditina</taxon>
        <taxon>Rhabditomorpha</taxon>
        <taxon>Strongyloidea</taxon>
        <taxon>Heterorhabditidae</taxon>
        <taxon>Heterorhabditis</taxon>
    </lineage>
</organism>